<dbReference type="PROSITE" id="PS50206">
    <property type="entry name" value="RHODANESE_3"/>
    <property type="match status" value="1"/>
</dbReference>
<sequence length="303" mass="35004">MMEKIISFYRFFNISDTKKLRKNMQVLCEDLNLLGTILISAEGVNGTLSGKENAIKFVLEWLRKQLGIKGSLDGRWLESPVPPFKKMHVKEKKEIVALGRPDILPHRHNNNNYVIPQEWNELLEDPDTLIIDTRNNYEIEIGTFIHAINPNTNTFREFPDFVNKLPESKKKTPIAMFCTGGIRCEKASILMIEQGFKNVRQLKGGILNYLEQTNDKNSLWNGECFVFDSRVAVNNDLLEGDYIQCYACRRPLSKEDIKSPYYSKGIVCPKCVDTTNPDRLLRFKEKNLQILLTHKRNKVHLGK</sequence>
<dbReference type="AlphaFoldDB" id="A0A381RCP9"/>
<accession>A0A381RCP9</accession>
<dbReference type="HAMAP" id="MF_00469">
    <property type="entry name" value="TrhO"/>
    <property type="match status" value="1"/>
</dbReference>
<evidence type="ECO:0000259" key="1">
    <source>
        <dbReference type="PROSITE" id="PS50206"/>
    </source>
</evidence>
<reference evidence="2" key="1">
    <citation type="submission" date="2018-05" db="EMBL/GenBank/DDBJ databases">
        <authorList>
            <person name="Lanie J.A."/>
            <person name="Ng W.-L."/>
            <person name="Kazmierczak K.M."/>
            <person name="Andrzejewski T.M."/>
            <person name="Davidsen T.M."/>
            <person name="Wayne K.J."/>
            <person name="Tettelin H."/>
            <person name="Glass J.I."/>
            <person name="Rusch D."/>
            <person name="Podicherti R."/>
            <person name="Tsui H.-C.T."/>
            <person name="Winkler M.E."/>
        </authorList>
    </citation>
    <scope>NUCLEOTIDE SEQUENCE</scope>
</reference>
<dbReference type="Pfam" id="PF17773">
    <property type="entry name" value="UPF0176_N"/>
    <property type="match status" value="1"/>
</dbReference>
<dbReference type="Gene3D" id="3.30.70.100">
    <property type="match status" value="1"/>
</dbReference>
<dbReference type="PANTHER" id="PTHR43268:SF3">
    <property type="entry name" value="RHODANESE-LIKE DOMAIN-CONTAINING PROTEIN 7-RELATED"/>
    <property type="match status" value="1"/>
</dbReference>
<dbReference type="InterPro" id="IPR036873">
    <property type="entry name" value="Rhodanese-like_dom_sf"/>
</dbReference>
<dbReference type="InterPro" id="IPR001763">
    <property type="entry name" value="Rhodanese-like_dom"/>
</dbReference>
<dbReference type="PANTHER" id="PTHR43268">
    <property type="entry name" value="THIOSULFATE SULFURTRANSFERASE/RHODANESE-LIKE DOMAIN-CONTAINING PROTEIN 2"/>
    <property type="match status" value="1"/>
</dbReference>
<feature type="domain" description="Rhodanese" evidence="1">
    <location>
        <begin position="124"/>
        <end position="218"/>
    </location>
</feature>
<organism evidence="2">
    <name type="scientific">marine metagenome</name>
    <dbReference type="NCBI Taxonomy" id="408172"/>
    <lineage>
        <taxon>unclassified sequences</taxon>
        <taxon>metagenomes</taxon>
        <taxon>ecological metagenomes</taxon>
    </lineage>
</organism>
<evidence type="ECO:0000313" key="2">
    <source>
        <dbReference type="EMBL" id="SUZ88984.1"/>
    </source>
</evidence>
<dbReference type="SUPFAM" id="SSF52821">
    <property type="entry name" value="Rhodanese/Cell cycle control phosphatase"/>
    <property type="match status" value="1"/>
</dbReference>
<dbReference type="NCBIfam" id="NF001136">
    <property type="entry name" value="PRK00142.1-4"/>
    <property type="match status" value="1"/>
</dbReference>
<gene>
    <name evidence="2" type="ORF">METZ01_LOCUS41838</name>
</gene>
<dbReference type="EMBL" id="UINC01001797">
    <property type="protein sequence ID" value="SUZ88984.1"/>
    <property type="molecule type" value="Genomic_DNA"/>
</dbReference>
<name>A0A381RCP9_9ZZZZ</name>
<dbReference type="SMART" id="SM00450">
    <property type="entry name" value="RHOD"/>
    <property type="match status" value="1"/>
</dbReference>
<dbReference type="Pfam" id="PF00581">
    <property type="entry name" value="Rhodanese"/>
    <property type="match status" value="1"/>
</dbReference>
<dbReference type="CDD" id="cd01518">
    <property type="entry name" value="RHOD_YceA"/>
    <property type="match status" value="1"/>
</dbReference>
<dbReference type="InterPro" id="IPR020936">
    <property type="entry name" value="TrhO"/>
</dbReference>
<protein>
    <recommendedName>
        <fullName evidence="1">Rhodanese domain-containing protein</fullName>
    </recommendedName>
</protein>
<dbReference type="InterPro" id="IPR040503">
    <property type="entry name" value="TRHO_N"/>
</dbReference>
<dbReference type="Gene3D" id="3.40.250.10">
    <property type="entry name" value="Rhodanese-like domain"/>
    <property type="match status" value="1"/>
</dbReference>
<proteinExistence type="inferred from homology"/>